<organism evidence="2 3">
    <name type="scientific">Hydrogenophaga palleronii</name>
    <dbReference type="NCBI Taxonomy" id="65655"/>
    <lineage>
        <taxon>Bacteria</taxon>
        <taxon>Pseudomonadati</taxon>
        <taxon>Pseudomonadota</taxon>
        <taxon>Betaproteobacteria</taxon>
        <taxon>Burkholderiales</taxon>
        <taxon>Comamonadaceae</taxon>
        <taxon>Hydrogenophaga</taxon>
    </lineage>
</organism>
<dbReference type="CDD" id="cd02227">
    <property type="entry name" value="cupin_TM1112-like"/>
    <property type="match status" value="1"/>
</dbReference>
<feature type="domain" description="(S)-ureidoglycine aminohydrolase cupin" evidence="1">
    <location>
        <begin position="175"/>
        <end position="248"/>
    </location>
</feature>
<dbReference type="EMBL" id="JAVDWU010000009">
    <property type="protein sequence ID" value="MDR7151841.1"/>
    <property type="molecule type" value="Genomic_DNA"/>
</dbReference>
<protein>
    <submittedName>
        <fullName evidence="2">Cupin superfamily protein</fullName>
    </submittedName>
</protein>
<evidence type="ECO:0000313" key="2">
    <source>
        <dbReference type="EMBL" id="MDR7151841.1"/>
    </source>
</evidence>
<dbReference type="InterPro" id="IPR014710">
    <property type="entry name" value="RmlC-like_jellyroll"/>
</dbReference>
<dbReference type="Gene3D" id="2.60.120.10">
    <property type="entry name" value="Jelly Rolls"/>
    <property type="match status" value="2"/>
</dbReference>
<accession>A0ABU1WRC8</accession>
<dbReference type="RefSeq" id="WP_310320000.1">
    <property type="nucleotide sequence ID" value="NZ_JAVDWU010000009.1"/>
</dbReference>
<reference evidence="2 3" key="1">
    <citation type="submission" date="2023-07" db="EMBL/GenBank/DDBJ databases">
        <title>Sorghum-associated microbial communities from plants grown in Nebraska, USA.</title>
        <authorList>
            <person name="Schachtman D."/>
        </authorList>
    </citation>
    <scope>NUCLEOTIDE SEQUENCE [LARGE SCALE GENOMIC DNA]</scope>
    <source>
        <strain evidence="2 3">4249</strain>
    </source>
</reference>
<dbReference type="Proteomes" id="UP001265700">
    <property type="component" value="Unassembled WGS sequence"/>
</dbReference>
<dbReference type="SUPFAM" id="SSF51182">
    <property type="entry name" value="RmlC-like cupins"/>
    <property type="match status" value="2"/>
</dbReference>
<dbReference type="PANTHER" id="PTHR40943:SF1">
    <property type="entry name" value="CYTOPLASMIC PROTEIN"/>
    <property type="match status" value="1"/>
</dbReference>
<evidence type="ECO:0000313" key="3">
    <source>
        <dbReference type="Proteomes" id="UP001265700"/>
    </source>
</evidence>
<dbReference type="PANTHER" id="PTHR40943">
    <property type="entry name" value="CYTOPLASMIC PROTEIN-RELATED"/>
    <property type="match status" value="1"/>
</dbReference>
<sequence>MTTLLQECEAFEVLSFPRPTFVDMRSFARDRHQGIPVEAHSGDDRFLSCRRVLAWPAGAVTAGVIELKSGQGMVSFQPADECVIVHDGQLTLIQADTELTFGPGQAALIPRGASFSWTALGSVSLIFTRYNRSQTGSGRILRLQEAPELKPSGPPPLDLLTTPLPSCRNHTDYTSADGLFKCGTWDSTPYERRPLFYKHFELMHLLQGCVDFVDETGRRRTFSKGDIFLIERGARCTWESREHVAKVYVIYQP</sequence>
<gene>
    <name evidence="2" type="ORF">J2W49_003817</name>
</gene>
<comment type="caution">
    <text evidence="2">The sequence shown here is derived from an EMBL/GenBank/DDBJ whole genome shotgun (WGS) entry which is preliminary data.</text>
</comment>
<evidence type="ECO:0000259" key="1">
    <source>
        <dbReference type="Pfam" id="PF05899"/>
    </source>
</evidence>
<proteinExistence type="predicted"/>
<dbReference type="InterPro" id="IPR008579">
    <property type="entry name" value="UGlyAH_Cupin_dom"/>
</dbReference>
<keyword evidence="3" id="KW-1185">Reference proteome</keyword>
<dbReference type="InterPro" id="IPR011051">
    <property type="entry name" value="RmlC_Cupin_sf"/>
</dbReference>
<dbReference type="Pfam" id="PF05899">
    <property type="entry name" value="Cupin_3"/>
    <property type="match status" value="1"/>
</dbReference>
<name>A0ABU1WRC8_9BURK</name>